<dbReference type="KEGG" id="bif:N288_04080"/>
<dbReference type="PANTHER" id="PTHR43581:SF2">
    <property type="entry name" value="EXCINUCLEASE ATPASE SUBUNIT"/>
    <property type="match status" value="1"/>
</dbReference>
<evidence type="ECO:0000313" key="4">
    <source>
        <dbReference type="Proteomes" id="UP000017805"/>
    </source>
</evidence>
<dbReference type="PANTHER" id="PTHR43581">
    <property type="entry name" value="ATP/GTP PHOSPHATASE"/>
    <property type="match status" value="1"/>
</dbReference>
<dbReference type="EMBL" id="CP006643">
    <property type="protein sequence ID" value="AGX02774.1"/>
    <property type="molecule type" value="Genomic_DNA"/>
</dbReference>
<name>U5L505_9BACI</name>
<dbReference type="InterPro" id="IPR041685">
    <property type="entry name" value="AAA_GajA/Old/RecF-like"/>
</dbReference>
<dbReference type="PATRIC" id="fig|1367477.3.peg.754"/>
<keyword evidence="4" id="KW-1185">Reference proteome</keyword>
<feature type="domain" description="Endonuclease GajA/Old nuclease/RecF-like AAA" evidence="1">
    <location>
        <begin position="34"/>
        <end position="117"/>
    </location>
</feature>
<dbReference type="STRING" id="1367477.N288_04080"/>
<dbReference type="GO" id="GO:0005524">
    <property type="term" value="F:ATP binding"/>
    <property type="evidence" value="ECO:0007669"/>
    <property type="project" value="InterPro"/>
</dbReference>
<dbReference type="InterPro" id="IPR027417">
    <property type="entry name" value="P-loop_NTPase"/>
</dbReference>
<evidence type="ECO:0000313" key="3">
    <source>
        <dbReference type="EMBL" id="AGX02774.1"/>
    </source>
</evidence>
<sequence length="443" mass="51587">MQRRNILITQKKNDYYDVTDENDIHKYFSKQRFIESVEIRNFKGLKYLNLDFGLSQSMGAPWLMLLGENGVGKSSVLQAISIGLMGEQKRKEVILKSANNFVTNQKREGSIKIKLTGMVDPIIIDFTRDSHLFGGENHVDPRVLILSYGSTRLLPTENKIDMFRPSWARVENLFDPFVPLVDVENYLTWLEQEDFFIVKNAIENLFMEKVELIRNGGTKGIKFRFSNSIVRLEDLSDGYRTIIALATDIMMVMKNRWRSYDAEGIVLIDELDAHLHPRWNIEIVRKLRMAFPKIQFIATTHNPLTLRGLLKNEVAVMLEDNDRETIVLQNLPEQKGMMIEDILTSKFFGLYDTLPELNSIFHEYYRLLANPSPNTKQKDRIAILKEKLKDYDKLGNTKRDQMFYEAIDRYIAKEKATNEKLTSDSFIQDIDNIINSLRGFYKK</sequence>
<dbReference type="HOGENOM" id="CLU_033429_2_0_9"/>
<dbReference type="Gene3D" id="3.40.50.300">
    <property type="entry name" value="P-loop containing nucleotide triphosphate hydrolases"/>
    <property type="match status" value="2"/>
</dbReference>
<organism evidence="3 4">
    <name type="scientific">Bacillus infantis NRRL B-14911</name>
    <dbReference type="NCBI Taxonomy" id="1367477"/>
    <lineage>
        <taxon>Bacteria</taxon>
        <taxon>Bacillati</taxon>
        <taxon>Bacillota</taxon>
        <taxon>Bacilli</taxon>
        <taxon>Bacillales</taxon>
        <taxon>Bacillaceae</taxon>
        <taxon>Bacillus</taxon>
    </lineage>
</organism>
<dbReference type="RefSeq" id="WP_022543402.1">
    <property type="nucleotide sequence ID" value="NC_022524.1"/>
</dbReference>
<dbReference type="Pfam" id="PF13175">
    <property type="entry name" value="AAA_15"/>
    <property type="match status" value="1"/>
</dbReference>
<dbReference type="InterPro" id="IPR051396">
    <property type="entry name" value="Bact_Antivir_Def_Nuclease"/>
</dbReference>
<dbReference type="Proteomes" id="UP000017805">
    <property type="component" value="Chromosome"/>
</dbReference>
<dbReference type="InterPro" id="IPR003959">
    <property type="entry name" value="ATPase_AAA_core"/>
</dbReference>
<accession>U5L505</accession>
<protein>
    <recommendedName>
        <fullName evidence="5">AAA+ ATPase domain-containing protein</fullName>
    </recommendedName>
</protein>
<evidence type="ECO:0008006" key="5">
    <source>
        <dbReference type="Google" id="ProtNLM"/>
    </source>
</evidence>
<evidence type="ECO:0000259" key="2">
    <source>
        <dbReference type="Pfam" id="PF13304"/>
    </source>
</evidence>
<dbReference type="GO" id="GO:0016887">
    <property type="term" value="F:ATP hydrolysis activity"/>
    <property type="evidence" value="ECO:0007669"/>
    <property type="project" value="InterPro"/>
</dbReference>
<proteinExistence type="predicted"/>
<dbReference type="AlphaFoldDB" id="U5L505"/>
<evidence type="ECO:0000259" key="1">
    <source>
        <dbReference type="Pfam" id="PF13175"/>
    </source>
</evidence>
<dbReference type="SUPFAM" id="SSF52540">
    <property type="entry name" value="P-loop containing nucleoside triphosphate hydrolases"/>
    <property type="match status" value="1"/>
</dbReference>
<gene>
    <name evidence="3" type="ORF">N288_04080</name>
</gene>
<reference evidence="3 4" key="1">
    <citation type="submission" date="2013-07" db="EMBL/GenBank/DDBJ databases">
        <title>Complete genome sequence of Bacillus infantis NRRL B-14911 that has potential to induce cardiac disease by antigenic mimicry.</title>
        <authorList>
            <person name="Massilamany C."/>
            <person name="Smith T.P.L."/>
            <person name="Loy J.D."/>
            <person name="Barletta R."/>
            <person name="Reddy J."/>
        </authorList>
    </citation>
    <scope>NUCLEOTIDE SEQUENCE [LARGE SCALE GENOMIC DNA]</scope>
    <source>
        <strain evidence="3 4">NRRL B-14911</strain>
    </source>
</reference>
<dbReference type="Pfam" id="PF13304">
    <property type="entry name" value="AAA_21"/>
    <property type="match status" value="1"/>
</dbReference>
<feature type="domain" description="ATPase AAA-type core" evidence="2">
    <location>
        <begin position="229"/>
        <end position="306"/>
    </location>
</feature>